<dbReference type="PROSITE" id="PS50943">
    <property type="entry name" value="HTH_CROC1"/>
    <property type="match status" value="1"/>
</dbReference>
<dbReference type="EMBL" id="CP027792">
    <property type="protein sequence ID" value="AVP56540.1"/>
    <property type="molecule type" value="Genomic_DNA"/>
</dbReference>
<evidence type="ECO:0000256" key="1">
    <source>
        <dbReference type="SAM" id="MobiDB-lite"/>
    </source>
</evidence>
<dbReference type="SMART" id="SM00530">
    <property type="entry name" value="HTH_XRE"/>
    <property type="match status" value="1"/>
</dbReference>
<dbReference type="OrthoDB" id="8812396at2"/>
<dbReference type="Proteomes" id="UP000241829">
    <property type="component" value="Chromosome"/>
</dbReference>
<dbReference type="InterPro" id="IPR010982">
    <property type="entry name" value="Lambda_DNA-bd_dom_sf"/>
</dbReference>
<proteinExistence type="predicted"/>
<dbReference type="SUPFAM" id="SSF47413">
    <property type="entry name" value="lambda repressor-like DNA-binding domains"/>
    <property type="match status" value="1"/>
</dbReference>
<evidence type="ECO:0000313" key="3">
    <source>
        <dbReference type="EMBL" id="AVP56540.1"/>
    </source>
</evidence>
<dbReference type="RefSeq" id="WP_106845101.1">
    <property type="nucleotide sequence ID" value="NZ_CP027792.1"/>
</dbReference>
<feature type="domain" description="HTH cro/C1-type" evidence="2">
    <location>
        <begin position="15"/>
        <end position="69"/>
    </location>
</feature>
<accession>A0A2P1NHT1</accession>
<feature type="region of interest" description="Disordered" evidence="1">
    <location>
        <begin position="71"/>
        <end position="101"/>
    </location>
</feature>
<evidence type="ECO:0000313" key="4">
    <source>
        <dbReference type="Proteomes" id="UP000241829"/>
    </source>
</evidence>
<dbReference type="Pfam" id="PF01381">
    <property type="entry name" value="HTH_3"/>
    <property type="match status" value="1"/>
</dbReference>
<keyword evidence="4" id="KW-1185">Reference proteome</keyword>
<protein>
    <submittedName>
        <fullName evidence="3">XRE family transcriptional regulator</fullName>
    </submittedName>
</protein>
<dbReference type="Gene3D" id="1.10.260.40">
    <property type="entry name" value="lambda repressor-like DNA-binding domains"/>
    <property type="match status" value="1"/>
</dbReference>
<organism evidence="3 4">
    <name type="scientific">Pulveribacter suum</name>
    <dbReference type="NCBI Taxonomy" id="2116657"/>
    <lineage>
        <taxon>Bacteria</taxon>
        <taxon>Pseudomonadati</taxon>
        <taxon>Pseudomonadota</taxon>
        <taxon>Betaproteobacteria</taxon>
        <taxon>Burkholderiales</taxon>
        <taxon>Comamonadaceae</taxon>
        <taxon>Pulveribacter</taxon>
    </lineage>
</organism>
<gene>
    <name evidence="3" type="ORF">C7H73_01845</name>
</gene>
<dbReference type="KEGG" id="melm:C7H73_01845"/>
<name>A0A2P1NHT1_9BURK</name>
<reference evidence="4" key="1">
    <citation type="submission" date="2018-03" db="EMBL/GenBank/DDBJ databases">
        <title>Genome sequencing of Melaminivora sp. strain SC2-7.</title>
        <authorList>
            <person name="Kim S.-J."/>
            <person name="Heo J."/>
            <person name="Ahn J.-H."/>
            <person name="Kwon S.-W."/>
        </authorList>
    </citation>
    <scope>NUCLEOTIDE SEQUENCE [LARGE SCALE GENOMIC DNA]</scope>
    <source>
        <strain evidence="4">SC2-7</strain>
    </source>
</reference>
<dbReference type="AlphaFoldDB" id="A0A2P1NHT1"/>
<dbReference type="InterPro" id="IPR001387">
    <property type="entry name" value="Cro/C1-type_HTH"/>
</dbReference>
<sequence>MQLSLLNLESFAVRLQAERKGQGLSRSQAAAVCNVSTSFIRDAESAPERCSLGKLLLLMQGLGLSLAVENWSQGGQEPNPAPAQFGTPSVVLGPPPEDSAP</sequence>
<evidence type="ECO:0000259" key="2">
    <source>
        <dbReference type="PROSITE" id="PS50943"/>
    </source>
</evidence>
<dbReference type="GO" id="GO:0003677">
    <property type="term" value="F:DNA binding"/>
    <property type="evidence" value="ECO:0007669"/>
    <property type="project" value="InterPro"/>
</dbReference>